<organism evidence="1 2">
    <name type="scientific">Candidatus Daviesbacteria bacterium GW2011_GWA1_36_8</name>
    <dbReference type="NCBI Taxonomy" id="1618417"/>
    <lineage>
        <taxon>Bacteria</taxon>
        <taxon>Candidatus Daviesiibacteriota</taxon>
    </lineage>
</organism>
<proteinExistence type="predicted"/>
<evidence type="ECO:0000313" key="1">
    <source>
        <dbReference type="EMBL" id="KKQ16148.1"/>
    </source>
</evidence>
<gene>
    <name evidence="1" type="ORF">US28_C0005G0063</name>
</gene>
<accession>A0A0G0FAF2</accession>
<protein>
    <submittedName>
        <fullName evidence="1">Uncharacterized protein</fullName>
    </submittedName>
</protein>
<reference evidence="1 2" key="1">
    <citation type="journal article" date="2015" name="Nature">
        <title>rRNA introns, odd ribosomes, and small enigmatic genomes across a large radiation of phyla.</title>
        <authorList>
            <person name="Brown C.T."/>
            <person name="Hug L.A."/>
            <person name="Thomas B.C."/>
            <person name="Sharon I."/>
            <person name="Castelle C.J."/>
            <person name="Singh A."/>
            <person name="Wilkins M.J."/>
            <person name="Williams K.H."/>
            <person name="Banfield J.F."/>
        </authorList>
    </citation>
    <scope>NUCLEOTIDE SEQUENCE [LARGE SCALE GENOMIC DNA]</scope>
</reference>
<dbReference type="EMBL" id="LBSJ01000005">
    <property type="protein sequence ID" value="KKQ16148.1"/>
    <property type="molecule type" value="Genomic_DNA"/>
</dbReference>
<name>A0A0G0FAF2_9BACT</name>
<comment type="caution">
    <text evidence="1">The sequence shown here is derived from an EMBL/GenBank/DDBJ whole genome shotgun (WGS) entry which is preliminary data.</text>
</comment>
<sequence length="472" mass="55026">MAILERIESRTIFGFIVPNQNQLDSIRDASERIQAERALWETSGAAESLTQKWEEICDQHNSLRRTLSTHEEMLSRKKAALYADQSSVRGDSSRFVRTITAQLPKSIREDLDNYGEMEVEHIKNYKSAIKPLTDERDEVSIILIDSWQTFVTECPGNFHDFTVFMEDETYREVRENTRPFLQSLESHRANQQTKGRDVIDSVKRLTIEKGLANPQKQDLEVFIEEIKDGNPAWVKSKINESMLSWMQLLSGNPEINNGKIVKSIFDLGIFPSDLENYFKTYLDYYLSKDALSIKKALGAFKAEQIKYFSLDVRFLSQNNNKRNNKTENFRVLDVEFSEAEDEKPAITYISSFDDSCEKNSTEKYVQDKVRITRTDSALREDLIEIVRQLEQDPYGLGAGKLKGDIHYVVDKKGRKIYQMYFRPHRIPGLNFRTSESERYRAIYHIEPLENSERLVVVDDLLHHNDFDKKYTF</sequence>
<dbReference type="AlphaFoldDB" id="A0A0G0FAF2"/>
<evidence type="ECO:0000313" key="2">
    <source>
        <dbReference type="Proteomes" id="UP000034448"/>
    </source>
</evidence>
<dbReference type="Proteomes" id="UP000034448">
    <property type="component" value="Unassembled WGS sequence"/>
</dbReference>